<proteinExistence type="predicted"/>
<evidence type="ECO:0000256" key="1">
    <source>
        <dbReference type="SAM" id="MobiDB-lite"/>
    </source>
</evidence>
<dbReference type="InterPro" id="IPR004027">
    <property type="entry name" value="SEC_C_motif"/>
</dbReference>
<gene>
    <name evidence="3" type="ORF">SAMN02745704_00307</name>
</gene>
<dbReference type="RefSeq" id="WP_078715882.1">
    <property type="nucleotide sequence ID" value="NZ_FUYC01000001.1"/>
</dbReference>
<dbReference type="PANTHER" id="PTHR33747">
    <property type="entry name" value="UPF0225 PROTEIN SCO1677"/>
    <property type="match status" value="1"/>
</dbReference>
<sequence>MNNCPCGSGKTIDQCCEPYIQGREHAPTAEALMRSRYTAYAIKNLEYLRDTLLPEERDEFDIEAARKWSETAQWDGLDILHTEDGGPDDETGIVDFVARYSQSGVRQAHRELGSFRKQEGQWLYVDGEVRGEPQRRATPKVGRNEPCPCGSGKKYKKCCGK</sequence>
<dbReference type="SUPFAM" id="SSF54427">
    <property type="entry name" value="NTF2-like"/>
    <property type="match status" value="1"/>
</dbReference>
<accession>A0A1T4W4L7</accession>
<dbReference type="SUPFAM" id="SSF103642">
    <property type="entry name" value="Sec-C motif"/>
    <property type="match status" value="1"/>
</dbReference>
<evidence type="ECO:0000259" key="2">
    <source>
        <dbReference type="Pfam" id="PF17775"/>
    </source>
</evidence>
<dbReference type="PANTHER" id="PTHR33747:SF1">
    <property type="entry name" value="ADENYLATE CYCLASE-ASSOCIATED CAP C-TERMINAL DOMAIN-CONTAINING PROTEIN"/>
    <property type="match status" value="1"/>
</dbReference>
<keyword evidence="4" id="KW-1185">Reference proteome</keyword>
<dbReference type="NCBIfam" id="NF002486">
    <property type="entry name" value="PRK01752.1"/>
    <property type="match status" value="1"/>
</dbReference>
<feature type="domain" description="YchJ-like middle NTF2-like" evidence="2">
    <location>
        <begin position="28"/>
        <end position="127"/>
    </location>
</feature>
<dbReference type="NCBIfam" id="NF002449">
    <property type="entry name" value="PRK01617.1"/>
    <property type="match status" value="1"/>
</dbReference>
<dbReference type="STRING" id="1121449.SAMN02745704_00307"/>
<dbReference type="AlphaFoldDB" id="A0A1T4W4L7"/>
<dbReference type="InterPro" id="IPR032710">
    <property type="entry name" value="NTF2-like_dom_sf"/>
</dbReference>
<reference evidence="3 4" key="1">
    <citation type="submission" date="2017-02" db="EMBL/GenBank/DDBJ databases">
        <authorList>
            <person name="Peterson S.W."/>
        </authorList>
    </citation>
    <scope>NUCLEOTIDE SEQUENCE [LARGE SCALE GENOMIC DNA]</scope>
    <source>
        <strain evidence="3 4">DSM 16080</strain>
    </source>
</reference>
<protein>
    <submittedName>
        <fullName evidence="3">SEC-C motif-containing protein</fullName>
    </submittedName>
</protein>
<dbReference type="Pfam" id="PF02810">
    <property type="entry name" value="SEC-C"/>
    <property type="match status" value="1"/>
</dbReference>
<dbReference type="NCBIfam" id="NF001213">
    <property type="entry name" value="PRK00183.1"/>
    <property type="match status" value="1"/>
</dbReference>
<dbReference type="EMBL" id="FUYC01000001">
    <property type="protein sequence ID" value="SKA72173.1"/>
    <property type="molecule type" value="Genomic_DNA"/>
</dbReference>
<evidence type="ECO:0000313" key="4">
    <source>
        <dbReference type="Proteomes" id="UP000190027"/>
    </source>
</evidence>
<name>A0A1T4W4L7_9BACT</name>
<feature type="region of interest" description="Disordered" evidence="1">
    <location>
        <begin position="133"/>
        <end position="153"/>
    </location>
</feature>
<dbReference type="Gene3D" id="3.10.450.50">
    <property type="match status" value="1"/>
</dbReference>
<organism evidence="3 4">
    <name type="scientific">Paucidesulfovibrio gracilis DSM 16080</name>
    <dbReference type="NCBI Taxonomy" id="1121449"/>
    <lineage>
        <taxon>Bacteria</taxon>
        <taxon>Pseudomonadati</taxon>
        <taxon>Thermodesulfobacteriota</taxon>
        <taxon>Desulfovibrionia</taxon>
        <taxon>Desulfovibrionales</taxon>
        <taxon>Desulfovibrionaceae</taxon>
        <taxon>Paucidesulfovibrio</taxon>
    </lineage>
</organism>
<dbReference type="Pfam" id="PF17775">
    <property type="entry name" value="YchJ_M-like"/>
    <property type="match status" value="1"/>
</dbReference>
<dbReference type="InterPro" id="IPR048469">
    <property type="entry name" value="YchJ-like_M"/>
</dbReference>
<evidence type="ECO:0000313" key="3">
    <source>
        <dbReference type="EMBL" id="SKA72173.1"/>
    </source>
</evidence>
<dbReference type="OrthoDB" id="21421at2"/>
<dbReference type="Proteomes" id="UP000190027">
    <property type="component" value="Unassembled WGS sequence"/>
</dbReference>